<proteinExistence type="predicted"/>
<feature type="region of interest" description="Disordered" evidence="1">
    <location>
        <begin position="94"/>
        <end position="147"/>
    </location>
</feature>
<geneLocation type="plasmid" evidence="2">
    <name>pRGFK1107</name>
</geneLocation>
<dbReference type="EMBL" id="LN853688">
    <property type="protein sequence ID" value="CRY96483.1"/>
    <property type="molecule type" value="Genomic_DNA"/>
</dbReference>
<evidence type="ECO:0000256" key="1">
    <source>
        <dbReference type="SAM" id="MobiDB-lite"/>
    </source>
</evidence>
<dbReference type="AlphaFoldDB" id="A0A0H5Q3L9"/>
<accession>A0A0H5Q3L9</accession>
<keyword evidence="2" id="KW-0614">Plasmid</keyword>
<reference evidence="2" key="1">
    <citation type="submission" date="2015-06" db="EMBL/GenBank/DDBJ databases">
        <authorList>
            <person name="Joergensen T."/>
        </authorList>
    </citation>
    <scope>NUCLEOTIDE SEQUENCE</scope>
    <source>
        <plasmid evidence="2">pRGFK1107</plasmid>
    </source>
</reference>
<sequence length="147" mass="15622">MLHMDKKLSPPTKPPRVSVPVTAEVLAVFERLAKAGNMSTGRAMAEWLGDTVEAAEYMASTMERARAAPKVVMREMHAYALGLADETGELMRNLAKKGESERSRRAVGSGGVAPAAPEVPAASPIPPPCNTGGKLPRKTKNNDKGTK</sequence>
<reference evidence="2" key="2">
    <citation type="submission" date="2015-07" db="EMBL/GenBank/DDBJ databases">
        <title>Plasmids, circular viruses and viroids from rat gut.</title>
        <authorList>
            <person name="Jorgensen T.J."/>
            <person name="Hansen M.A."/>
            <person name="Xu Z."/>
            <person name="Tabak M.A."/>
            <person name="Sorensen S.J."/>
            <person name="Hansen L.H."/>
        </authorList>
    </citation>
    <scope>NUCLEOTIDE SEQUENCE</scope>
    <source>
        <plasmid evidence="2">pRGFK1107</plasmid>
    </source>
</reference>
<evidence type="ECO:0000313" key="2">
    <source>
        <dbReference type="EMBL" id="CRY96483.1"/>
    </source>
</evidence>
<organism evidence="2">
    <name type="scientific">uncultured prokaryote</name>
    <dbReference type="NCBI Taxonomy" id="198431"/>
    <lineage>
        <taxon>unclassified sequences</taxon>
        <taxon>environmental samples</taxon>
    </lineage>
</organism>
<feature type="compositionally biased region" description="Low complexity" evidence="1">
    <location>
        <begin position="112"/>
        <end position="122"/>
    </location>
</feature>
<name>A0A0H5Q3L9_9ZZZZ</name>
<protein>
    <submittedName>
        <fullName evidence="2">Uncharacterized protein</fullName>
    </submittedName>
</protein>